<organism evidence="1 2">
    <name type="scientific">Scophthalmus maximus</name>
    <name type="common">Turbot</name>
    <name type="synonym">Psetta maxima</name>
    <dbReference type="NCBI Taxonomy" id="52904"/>
    <lineage>
        <taxon>Eukaryota</taxon>
        <taxon>Metazoa</taxon>
        <taxon>Chordata</taxon>
        <taxon>Craniata</taxon>
        <taxon>Vertebrata</taxon>
        <taxon>Euteleostomi</taxon>
        <taxon>Actinopterygii</taxon>
        <taxon>Neopterygii</taxon>
        <taxon>Teleostei</taxon>
        <taxon>Neoteleostei</taxon>
        <taxon>Acanthomorphata</taxon>
        <taxon>Carangaria</taxon>
        <taxon>Pleuronectiformes</taxon>
        <taxon>Pleuronectoidei</taxon>
        <taxon>Scophthalmidae</taxon>
        <taxon>Scophthalmus</taxon>
    </lineage>
</organism>
<proteinExistence type="predicted"/>
<dbReference type="Proteomes" id="UP000246464">
    <property type="component" value="Chromosome 18"/>
</dbReference>
<dbReference type="PANTHER" id="PTHR46920">
    <property type="match status" value="1"/>
</dbReference>
<dbReference type="AlphaFoldDB" id="A0A2U9CM35"/>
<sequence length="67" mass="7729">MELKHSLQILLELEMHIRDSGPNPFVSQKPEQVQACPNLTPVNCNSHYIRFQGLLPREDFEEPSPDN</sequence>
<gene>
    <name evidence="1" type="ORF">SMAX5B_020067</name>
</gene>
<dbReference type="EMBL" id="CP026260">
    <property type="protein sequence ID" value="AWP17585.1"/>
    <property type="molecule type" value="Genomic_DNA"/>
</dbReference>
<keyword evidence="2" id="KW-1185">Reference proteome</keyword>
<reference evidence="1 2" key="1">
    <citation type="submission" date="2017-12" db="EMBL/GenBank/DDBJ databases">
        <title>Integrating genomic resources of turbot (Scophthalmus maximus) in depth evaluation of genetic and physical mapping variation across individuals.</title>
        <authorList>
            <person name="Martinez P."/>
        </authorList>
    </citation>
    <scope>NUCLEOTIDE SEQUENCE [LARGE SCALE GENOMIC DNA]</scope>
</reference>
<protein>
    <submittedName>
        <fullName evidence="1">Uncharacterized protein</fullName>
    </submittedName>
</protein>
<dbReference type="InterPro" id="IPR052839">
    <property type="entry name" value="Mito_gene_expr_regulator"/>
</dbReference>
<evidence type="ECO:0000313" key="2">
    <source>
        <dbReference type="Proteomes" id="UP000246464"/>
    </source>
</evidence>
<evidence type="ECO:0000313" key="1">
    <source>
        <dbReference type="EMBL" id="AWP17585.1"/>
    </source>
</evidence>
<dbReference type="PANTHER" id="PTHR46920:SF3">
    <property type="entry name" value="MYND-TYPE DOMAIN-CONTAINING PROTEIN"/>
    <property type="match status" value="1"/>
</dbReference>
<accession>A0A2U9CM35</accession>
<name>A0A2U9CM35_SCOMX</name>